<keyword evidence="3" id="KW-1185">Reference proteome</keyword>
<keyword evidence="1" id="KW-0472">Membrane</keyword>
<protein>
    <submittedName>
        <fullName evidence="2">Uncharacterized protein</fullName>
    </submittedName>
</protein>
<dbReference type="AlphaFoldDB" id="A0A8S1H0Z8"/>
<feature type="transmembrane region" description="Helical" evidence="1">
    <location>
        <begin position="146"/>
        <end position="163"/>
    </location>
</feature>
<name>A0A8S1H0Z8_9PELO</name>
<proteinExistence type="predicted"/>
<sequence>MTNGINLPVATLPSNLRLTPGIRLGEYVLHNQKRYLSFVNSTYSFGISFASLVRQDFLDIVYIEPEHSTKQINHLDSFCFKPRDACNVRTFGAAVLQTAYKQSIFKQPGYFRIRENFWHSEAYKVNHRPLIARFRAKPEDDSMMGVAYYVGAVLTTFAAYFLLEALGYQLYRRRVVAAQQRRMTFSRTTRTHTKRN</sequence>
<accession>A0A8S1H0Z8</accession>
<reference evidence="2" key="1">
    <citation type="submission" date="2020-10" db="EMBL/GenBank/DDBJ databases">
        <authorList>
            <person name="Kikuchi T."/>
        </authorList>
    </citation>
    <scope>NUCLEOTIDE SEQUENCE</scope>
    <source>
        <strain evidence="2">NKZ352</strain>
    </source>
</reference>
<evidence type="ECO:0000313" key="3">
    <source>
        <dbReference type="Proteomes" id="UP000835052"/>
    </source>
</evidence>
<evidence type="ECO:0000256" key="1">
    <source>
        <dbReference type="SAM" id="Phobius"/>
    </source>
</evidence>
<evidence type="ECO:0000313" key="2">
    <source>
        <dbReference type="EMBL" id="CAD6189449.1"/>
    </source>
</evidence>
<gene>
    <name evidence="2" type="ORF">CAUJ_LOCUS5368</name>
</gene>
<keyword evidence="1" id="KW-0812">Transmembrane</keyword>
<dbReference type="Proteomes" id="UP000835052">
    <property type="component" value="Unassembled WGS sequence"/>
</dbReference>
<organism evidence="2 3">
    <name type="scientific">Caenorhabditis auriculariae</name>
    <dbReference type="NCBI Taxonomy" id="2777116"/>
    <lineage>
        <taxon>Eukaryota</taxon>
        <taxon>Metazoa</taxon>
        <taxon>Ecdysozoa</taxon>
        <taxon>Nematoda</taxon>
        <taxon>Chromadorea</taxon>
        <taxon>Rhabditida</taxon>
        <taxon>Rhabditina</taxon>
        <taxon>Rhabditomorpha</taxon>
        <taxon>Rhabditoidea</taxon>
        <taxon>Rhabditidae</taxon>
        <taxon>Peloderinae</taxon>
        <taxon>Caenorhabditis</taxon>
    </lineage>
</organism>
<comment type="caution">
    <text evidence="2">The sequence shown here is derived from an EMBL/GenBank/DDBJ whole genome shotgun (WGS) entry which is preliminary data.</text>
</comment>
<dbReference type="EMBL" id="CAJGYM010000011">
    <property type="protein sequence ID" value="CAD6189449.1"/>
    <property type="molecule type" value="Genomic_DNA"/>
</dbReference>
<keyword evidence="1" id="KW-1133">Transmembrane helix</keyword>